<dbReference type="Proteomes" id="UP000000768">
    <property type="component" value="Chromosome 5"/>
</dbReference>
<sequence length="82" mass="8056">MAIPCCHSPPIHTSSASLVKLQEVDMNPLWPPSSSSRNGKAGRGMGALAGLNGGSVGALAAPADGSSSASGELCTATKKFGC</sequence>
<dbReference type="Gramene" id="OQU83542">
    <property type="protein sequence ID" value="OQU83542"/>
    <property type="gene ID" value="SORBI_3005G132066"/>
</dbReference>
<accession>A0A1Z5RIF6</accession>
<protein>
    <submittedName>
        <fullName evidence="1">Uncharacterized protein</fullName>
    </submittedName>
</protein>
<evidence type="ECO:0000313" key="1">
    <source>
        <dbReference type="EMBL" id="OQU83542.1"/>
    </source>
</evidence>
<proteinExistence type="predicted"/>
<dbReference type="InParanoid" id="A0A1Z5RIF6"/>
<keyword evidence="2" id="KW-1185">Reference proteome</keyword>
<reference evidence="1 2" key="1">
    <citation type="journal article" date="2009" name="Nature">
        <title>The Sorghum bicolor genome and the diversification of grasses.</title>
        <authorList>
            <person name="Paterson A.H."/>
            <person name="Bowers J.E."/>
            <person name="Bruggmann R."/>
            <person name="Dubchak I."/>
            <person name="Grimwood J."/>
            <person name="Gundlach H."/>
            <person name="Haberer G."/>
            <person name="Hellsten U."/>
            <person name="Mitros T."/>
            <person name="Poliakov A."/>
            <person name="Schmutz J."/>
            <person name="Spannagl M."/>
            <person name="Tang H."/>
            <person name="Wang X."/>
            <person name="Wicker T."/>
            <person name="Bharti A.K."/>
            <person name="Chapman J."/>
            <person name="Feltus F.A."/>
            <person name="Gowik U."/>
            <person name="Grigoriev I.V."/>
            <person name="Lyons E."/>
            <person name="Maher C.A."/>
            <person name="Martis M."/>
            <person name="Narechania A."/>
            <person name="Otillar R.P."/>
            <person name="Penning B.W."/>
            <person name="Salamov A.A."/>
            <person name="Wang Y."/>
            <person name="Zhang L."/>
            <person name="Carpita N.C."/>
            <person name="Freeling M."/>
            <person name="Gingle A.R."/>
            <person name="Hash C.T."/>
            <person name="Keller B."/>
            <person name="Klein P."/>
            <person name="Kresovich S."/>
            <person name="McCann M.C."/>
            <person name="Ming R."/>
            <person name="Peterson D.G."/>
            <person name="Mehboob-ur-Rahman"/>
            <person name="Ware D."/>
            <person name="Westhoff P."/>
            <person name="Mayer K.F."/>
            <person name="Messing J."/>
            <person name="Rokhsar D.S."/>
        </authorList>
    </citation>
    <scope>NUCLEOTIDE SEQUENCE [LARGE SCALE GENOMIC DNA]</scope>
    <source>
        <strain evidence="2">cv. BTx623</strain>
    </source>
</reference>
<evidence type="ECO:0000313" key="2">
    <source>
        <dbReference type="Proteomes" id="UP000000768"/>
    </source>
</evidence>
<name>A0A1Z5RIF6_SORBI</name>
<dbReference type="AlphaFoldDB" id="A0A1Z5RIF6"/>
<organism evidence="1 2">
    <name type="scientific">Sorghum bicolor</name>
    <name type="common">Sorghum</name>
    <name type="synonym">Sorghum vulgare</name>
    <dbReference type="NCBI Taxonomy" id="4558"/>
    <lineage>
        <taxon>Eukaryota</taxon>
        <taxon>Viridiplantae</taxon>
        <taxon>Streptophyta</taxon>
        <taxon>Embryophyta</taxon>
        <taxon>Tracheophyta</taxon>
        <taxon>Spermatophyta</taxon>
        <taxon>Magnoliopsida</taxon>
        <taxon>Liliopsida</taxon>
        <taxon>Poales</taxon>
        <taxon>Poaceae</taxon>
        <taxon>PACMAD clade</taxon>
        <taxon>Panicoideae</taxon>
        <taxon>Andropogonodae</taxon>
        <taxon>Andropogoneae</taxon>
        <taxon>Sorghinae</taxon>
        <taxon>Sorghum</taxon>
    </lineage>
</organism>
<dbReference type="EMBL" id="CM000764">
    <property type="protein sequence ID" value="OQU83542.1"/>
    <property type="molecule type" value="Genomic_DNA"/>
</dbReference>
<reference evidence="2" key="2">
    <citation type="journal article" date="2018" name="Plant J.">
        <title>The Sorghum bicolor reference genome: improved assembly, gene annotations, a transcriptome atlas, and signatures of genome organization.</title>
        <authorList>
            <person name="McCormick R.F."/>
            <person name="Truong S.K."/>
            <person name="Sreedasyam A."/>
            <person name="Jenkins J."/>
            <person name="Shu S."/>
            <person name="Sims D."/>
            <person name="Kennedy M."/>
            <person name="Amirebrahimi M."/>
            <person name="Weers B.D."/>
            <person name="McKinley B."/>
            <person name="Mattison A."/>
            <person name="Morishige D.T."/>
            <person name="Grimwood J."/>
            <person name="Schmutz J."/>
            <person name="Mullet J.E."/>
        </authorList>
    </citation>
    <scope>NUCLEOTIDE SEQUENCE [LARGE SCALE GENOMIC DNA]</scope>
    <source>
        <strain evidence="2">cv. BTx623</strain>
    </source>
</reference>
<gene>
    <name evidence="1" type="ORF">SORBI_3005G132066</name>
</gene>